<dbReference type="AlphaFoldDB" id="A0A0F9XFU5"/>
<dbReference type="EMBL" id="LAZR01000107">
    <property type="protein sequence ID" value="KKN90733.1"/>
    <property type="molecule type" value="Genomic_DNA"/>
</dbReference>
<evidence type="ECO:0000313" key="1">
    <source>
        <dbReference type="EMBL" id="KKN90733.1"/>
    </source>
</evidence>
<sequence length="341" mass="40640">MEESDITNWYQAGKKIIENFYKDYNYERFRPFYHGTSSYHIKNIKKLGLCPRGETPSVWDELPSHKDRIYFAQCQDYLPNTAANYAVSQAEWFRNTRFKKNIPIQHIYKGEKLEKTFQDVDFSEEPITMFVKFDAIDKYKEFIDADTDRSYIDEITDPDYNYQTFYKQDPHSNIINNSKASNYSVLCSSRIEKSVIDVLDTLWIKCGWKCVKDIIDKDIPPSIKSLYALPLTISLRKCSIPPEDLTVLTKEEWNEDKKNCWEWNTKTGGCDNKEITLKQKYANLIEKYDVKFWTYHDIERRVKEKARSREAEKEIPFARKELVDYIQKEKVPKFLQMLEKL</sequence>
<organism evidence="1">
    <name type="scientific">marine sediment metagenome</name>
    <dbReference type="NCBI Taxonomy" id="412755"/>
    <lineage>
        <taxon>unclassified sequences</taxon>
        <taxon>metagenomes</taxon>
        <taxon>ecological metagenomes</taxon>
    </lineage>
</organism>
<proteinExistence type="predicted"/>
<accession>A0A0F9XFU5</accession>
<reference evidence="1" key="1">
    <citation type="journal article" date="2015" name="Nature">
        <title>Complex archaea that bridge the gap between prokaryotes and eukaryotes.</title>
        <authorList>
            <person name="Spang A."/>
            <person name="Saw J.H."/>
            <person name="Jorgensen S.L."/>
            <person name="Zaremba-Niedzwiedzka K."/>
            <person name="Martijn J."/>
            <person name="Lind A.E."/>
            <person name="van Eijk R."/>
            <person name="Schleper C."/>
            <person name="Guy L."/>
            <person name="Ettema T.J."/>
        </authorList>
    </citation>
    <scope>NUCLEOTIDE SEQUENCE</scope>
</reference>
<comment type="caution">
    <text evidence="1">The sequence shown here is derived from an EMBL/GenBank/DDBJ whole genome shotgun (WGS) entry which is preliminary data.</text>
</comment>
<name>A0A0F9XFU5_9ZZZZ</name>
<protein>
    <submittedName>
        <fullName evidence="1">Uncharacterized protein</fullName>
    </submittedName>
</protein>
<gene>
    <name evidence="1" type="ORF">LCGC14_0223160</name>
</gene>